<dbReference type="Pfam" id="PF01471">
    <property type="entry name" value="PG_binding_1"/>
    <property type="match status" value="2"/>
</dbReference>
<protein>
    <submittedName>
        <fullName evidence="5">Putative peptidoglycan binding domain-containing protein</fullName>
    </submittedName>
</protein>
<dbReference type="InterPro" id="IPR036365">
    <property type="entry name" value="PGBD-like_sf"/>
</dbReference>
<dbReference type="AlphaFoldDB" id="A0A1I1KRR9"/>
<organism evidence="5 6">
    <name type="scientific">Tropicimonas isoalkanivorans</name>
    <dbReference type="NCBI Taxonomy" id="441112"/>
    <lineage>
        <taxon>Bacteria</taxon>
        <taxon>Pseudomonadati</taxon>
        <taxon>Pseudomonadota</taxon>
        <taxon>Alphaproteobacteria</taxon>
        <taxon>Rhodobacterales</taxon>
        <taxon>Roseobacteraceae</taxon>
        <taxon>Tropicimonas</taxon>
    </lineage>
</organism>
<feature type="domain" description="Peptidoglycan binding-like" evidence="4">
    <location>
        <begin position="292"/>
        <end position="341"/>
    </location>
</feature>
<sequence>MKQLAFVMALGGCALAAIPALADRALVIGAPEEQRRGLLRSAPMEDTAEALRNAGFEVITADAASIGEMRSALSDFMDGLSEEERAVVHLSGRFVRGDGRNWLLVRDLEQLPNLATVDDVGLSVETVLAIAGHLQGRSVVAIGQESGDGTPGEGLDAGLGLETIPQGVTVVRGGGAEIAAFVAGPLLEEGRNLPESIAQANNVTGQGFLSEIVAFLPEGQERPTAQPNEAEVERALWQATQAQDSVDAYEAYLDRYPEGYFADEAKASIDRIQNEPNREARMAEEALGLDRTARRQIQENLALLGHAPGTPDGVFGPASRSAITRFQGANGFPSNGYLTRPQIDRIALQADKRQAENEAEARRQQLAQEKADRETWAALGEGSDEAGLRTYLERYPDGLFAPIANERLDRIEAEAKAADAELERRDWEQARKADTETAYRAYLSTHPNGANADAAKTRIAKLSEPQQDKASDAPDAPDKATRKAAREVEAELGLTDMSRTLVERRLQQLGYEPGPVDGTFDRETRAAIRKFQSDRGMEVTGFMDQQTAIGMVSAIGGVLGNITQ</sequence>
<feature type="compositionally biased region" description="Basic and acidic residues" evidence="2">
    <location>
        <begin position="466"/>
        <end position="484"/>
    </location>
</feature>
<feature type="coiled-coil region" evidence="1">
    <location>
        <begin position="401"/>
        <end position="430"/>
    </location>
</feature>
<feature type="chain" id="PRO_5011795735" evidence="3">
    <location>
        <begin position="23"/>
        <end position="564"/>
    </location>
</feature>
<dbReference type="RefSeq" id="WP_177208338.1">
    <property type="nucleotide sequence ID" value="NZ_FOLG01000007.1"/>
</dbReference>
<dbReference type="Proteomes" id="UP000198728">
    <property type="component" value="Unassembled WGS sequence"/>
</dbReference>
<dbReference type="Gene3D" id="3.40.50.1460">
    <property type="match status" value="1"/>
</dbReference>
<dbReference type="EMBL" id="FOLG01000007">
    <property type="protein sequence ID" value="SFC63497.1"/>
    <property type="molecule type" value="Genomic_DNA"/>
</dbReference>
<name>A0A1I1KRR9_9RHOB</name>
<dbReference type="STRING" id="441112.SAMN04488094_10758"/>
<dbReference type="SUPFAM" id="SSF47090">
    <property type="entry name" value="PGBD-like"/>
    <property type="match status" value="2"/>
</dbReference>
<accession>A0A1I1KRR9</accession>
<evidence type="ECO:0000313" key="6">
    <source>
        <dbReference type="Proteomes" id="UP000198728"/>
    </source>
</evidence>
<evidence type="ECO:0000256" key="1">
    <source>
        <dbReference type="SAM" id="Coils"/>
    </source>
</evidence>
<keyword evidence="6" id="KW-1185">Reference proteome</keyword>
<dbReference type="Gene3D" id="1.10.101.10">
    <property type="entry name" value="PGBD-like superfamily/PGBD"/>
    <property type="match status" value="2"/>
</dbReference>
<evidence type="ECO:0000259" key="4">
    <source>
        <dbReference type="Pfam" id="PF01471"/>
    </source>
</evidence>
<dbReference type="InterPro" id="IPR002477">
    <property type="entry name" value="Peptidoglycan-bd-like"/>
</dbReference>
<evidence type="ECO:0000256" key="3">
    <source>
        <dbReference type="SAM" id="SignalP"/>
    </source>
</evidence>
<feature type="coiled-coil region" evidence="1">
    <location>
        <begin position="345"/>
        <end position="372"/>
    </location>
</feature>
<evidence type="ECO:0000256" key="2">
    <source>
        <dbReference type="SAM" id="MobiDB-lite"/>
    </source>
</evidence>
<evidence type="ECO:0000313" key="5">
    <source>
        <dbReference type="EMBL" id="SFC63497.1"/>
    </source>
</evidence>
<feature type="region of interest" description="Disordered" evidence="2">
    <location>
        <begin position="463"/>
        <end position="484"/>
    </location>
</feature>
<reference evidence="5 6" key="1">
    <citation type="submission" date="2016-10" db="EMBL/GenBank/DDBJ databases">
        <authorList>
            <person name="de Groot N.N."/>
        </authorList>
    </citation>
    <scope>NUCLEOTIDE SEQUENCE [LARGE SCALE GENOMIC DNA]</scope>
    <source>
        <strain evidence="5 6">DSM 19548</strain>
    </source>
</reference>
<proteinExistence type="predicted"/>
<keyword evidence="3" id="KW-0732">Signal</keyword>
<keyword evidence="1" id="KW-0175">Coiled coil</keyword>
<gene>
    <name evidence="5" type="ORF">SAMN04488094_10758</name>
</gene>
<feature type="domain" description="Peptidoglycan binding-like" evidence="4">
    <location>
        <begin position="500"/>
        <end position="547"/>
    </location>
</feature>
<dbReference type="InterPro" id="IPR036366">
    <property type="entry name" value="PGBDSf"/>
</dbReference>
<feature type="signal peptide" evidence="3">
    <location>
        <begin position="1"/>
        <end position="22"/>
    </location>
</feature>